<organism evidence="1 2">
    <name type="scientific">Violaceomyces palustris</name>
    <dbReference type="NCBI Taxonomy" id="1673888"/>
    <lineage>
        <taxon>Eukaryota</taxon>
        <taxon>Fungi</taxon>
        <taxon>Dikarya</taxon>
        <taxon>Basidiomycota</taxon>
        <taxon>Ustilaginomycotina</taxon>
        <taxon>Ustilaginomycetes</taxon>
        <taxon>Violaceomycetales</taxon>
        <taxon>Violaceomycetaceae</taxon>
        <taxon>Violaceomyces</taxon>
    </lineage>
</organism>
<sequence length="91" mass="10653">MNTGGGLPPKGSFPLWIEEGRIVGRGEIAVPPCWASKQRWRWRRIRLNDVEFLCPFRLPYFLFSFLCSLFLLFFYFSVHLSNKGSRHLCGK</sequence>
<name>A0ACD0NYT4_9BASI</name>
<accession>A0ACD0NYT4</accession>
<dbReference type="Proteomes" id="UP000245626">
    <property type="component" value="Unassembled WGS sequence"/>
</dbReference>
<reference evidence="1 2" key="1">
    <citation type="journal article" date="2018" name="Mol. Biol. Evol.">
        <title>Broad Genomic Sampling Reveals a Smut Pathogenic Ancestry of the Fungal Clade Ustilaginomycotina.</title>
        <authorList>
            <person name="Kijpornyongpan T."/>
            <person name="Mondo S.J."/>
            <person name="Barry K."/>
            <person name="Sandor L."/>
            <person name="Lee J."/>
            <person name="Lipzen A."/>
            <person name="Pangilinan J."/>
            <person name="LaButti K."/>
            <person name="Hainaut M."/>
            <person name="Henrissat B."/>
            <person name="Grigoriev I.V."/>
            <person name="Spatafora J.W."/>
            <person name="Aime M.C."/>
        </authorList>
    </citation>
    <scope>NUCLEOTIDE SEQUENCE [LARGE SCALE GENOMIC DNA]</scope>
    <source>
        <strain evidence="1 2">SA 807</strain>
    </source>
</reference>
<evidence type="ECO:0000313" key="2">
    <source>
        <dbReference type="Proteomes" id="UP000245626"/>
    </source>
</evidence>
<proteinExistence type="predicted"/>
<evidence type="ECO:0000313" key="1">
    <source>
        <dbReference type="EMBL" id="PWN50937.1"/>
    </source>
</evidence>
<gene>
    <name evidence="1" type="ORF">IE53DRAFT_72641</name>
</gene>
<dbReference type="EMBL" id="KZ819884">
    <property type="protein sequence ID" value="PWN50937.1"/>
    <property type="molecule type" value="Genomic_DNA"/>
</dbReference>
<keyword evidence="2" id="KW-1185">Reference proteome</keyword>
<protein>
    <submittedName>
        <fullName evidence="1">Uncharacterized protein</fullName>
    </submittedName>
</protein>